<comment type="similarity">
    <text evidence="1 5">Belongs to the EF-Ts family.</text>
</comment>
<dbReference type="PANTHER" id="PTHR11741">
    <property type="entry name" value="ELONGATION FACTOR TS"/>
    <property type="match status" value="1"/>
</dbReference>
<name>A0A2H0N9B9_9BACT</name>
<organism evidence="7 8">
    <name type="scientific">Candidatus Liptonbacteria bacterium CG11_big_fil_rev_8_21_14_0_20_35_14</name>
    <dbReference type="NCBI Taxonomy" id="1974634"/>
    <lineage>
        <taxon>Bacteria</taxon>
        <taxon>Candidatus Liptoniibacteriota</taxon>
    </lineage>
</organism>
<dbReference type="HAMAP" id="MF_00050">
    <property type="entry name" value="EF_Ts"/>
    <property type="match status" value="1"/>
</dbReference>
<dbReference type="Proteomes" id="UP000229893">
    <property type="component" value="Unassembled WGS sequence"/>
</dbReference>
<evidence type="ECO:0000256" key="4">
    <source>
        <dbReference type="ARBA" id="ARBA00022917"/>
    </source>
</evidence>
<evidence type="ECO:0000259" key="6">
    <source>
        <dbReference type="Pfam" id="PF00889"/>
    </source>
</evidence>
<keyword evidence="5" id="KW-0963">Cytoplasm</keyword>
<protein>
    <recommendedName>
        <fullName evidence="2 5">Elongation factor Ts</fullName>
        <shortName evidence="5">EF-Ts</shortName>
    </recommendedName>
</protein>
<dbReference type="AlphaFoldDB" id="A0A2H0N9B9"/>
<accession>A0A2H0N9B9</accession>
<dbReference type="InterPro" id="IPR018101">
    <property type="entry name" value="Transl_elong_Ts_CS"/>
</dbReference>
<dbReference type="PANTHER" id="PTHR11741:SF0">
    <property type="entry name" value="ELONGATION FACTOR TS, MITOCHONDRIAL"/>
    <property type="match status" value="1"/>
</dbReference>
<dbReference type="NCBIfam" id="TIGR00116">
    <property type="entry name" value="tsf"/>
    <property type="match status" value="1"/>
</dbReference>
<dbReference type="InterPro" id="IPR014039">
    <property type="entry name" value="Transl_elong_EFTs/EF1B_dimer"/>
</dbReference>
<dbReference type="InterPro" id="IPR001816">
    <property type="entry name" value="Transl_elong_EFTs/EF1B"/>
</dbReference>
<dbReference type="Pfam" id="PF00889">
    <property type="entry name" value="EF_TS"/>
    <property type="match status" value="1"/>
</dbReference>
<keyword evidence="3 5" id="KW-0251">Elongation factor</keyword>
<gene>
    <name evidence="5 7" type="primary">tsf</name>
    <name evidence="7" type="ORF">COV57_02780</name>
</gene>
<feature type="region of interest" description="Involved in Mg(2+) ion dislocation from EF-Tu" evidence="5">
    <location>
        <begin position="80"/>
        <end position="83"/>
    </location>
</feature>
<evidence type="ECO:0000256" key="5">
    <source>
        <dbReference type="HAMAP-Rule" id="MF_00050"/>
    </source>
</evidence>
<comment type="subcellular location">
    <subcellularLocation>
        <location evidence="5">Cytoplasm</location>
    </subcellularLocation>
</comment>
<dbReference type="SUPFAM" id="SSF54713">
    <property type="entry name" value="Elongation factor Ts (EF-Ts), dimerisation domain"/>
    <property type="match status" value="1"/>
</dbReference>
<evidence type="ECO:0000313" key="7">
    <source>
        <dbReference type="EMBL" id="PIR04735.1"/>
    </source>
</evidence>
<dbReference type="SUPFAM" id="SSF46934">
    <property type="entry name" value="UBA-like"/>
    <property type="match status" value="1"/>
</dbReference>
<dbReference type="InterPro" id="IPR009060">
    <property type="entry name" value="UBA-like_sf"/>
</dbReference>
<dbReference type="PROSITE" id="PS01126">
    <property type="entry name" value="EF_TS_1"/>
    <property type="match status" value="1"/>
</dbReference>
<evidence type="ECO:0000256" key="2">
    <source>
        <dbReference type="ARBA" id="ARBA00016956"/>
    </source>
</evidence>
<dbReference type="Gene3D" id="1.10.8.10">
    <property type="entry name" value="DNA helicase RuvA subunit, C-terminal domain"/>
    <property type="match status" value="1"/>
</dbReference>
<dbReference type="CDD" id="cd14275">
    <property type="entry name" value="UBA_EF-Ts"/>
    <property type="match status" value="1"/>
</dbReference>
<feature type="domain" description="Translation elongation factor EFTs/EF1B dimerisation" evidence="6">
    <location>
        <begin position="71"/>
        <end position="148"/>
    </location>
</feature>
<evidence type="ECO:0000256" key="1">
    <source>
        <dbReference type="ARBA" id="ARBA00005532"/>
    </source>
</evidence>
<dbReference type="GO" id="GO:0003746">
    <property type="term" value="F:translation elongation factor activity"/>
    <property type="evidence" value="ECO:0007669"/>
    <property type="project" value="UniProtKB-UniRule"/>
</dbReference>
<dbReference type="InterPro" id="IPR036402">
    <property type="entry name" value="EF-Ts_dimer_sf"/>
</dbReference>
<dbReference type="FunFam" id="1.10.8.10:FF:000001">
    <property type="entry name" value="Elongation factor Ts"/>
    <property type="match status" value="1"/>
</dbReference>
<reference evidence="7 8" key="1">
    <citation type="submission" date="2017-09" db="EMBL/GenBank/DDBJ databases">
        <title>Depth-based differentiation of microbial function through sediment-hosted aquifers and enrichment of novel symbionts in the deep terrestrial subsurface.</title>
        <authorList>
            <person name="Probst A.J."/>
            <person name="Ladd B."/>
            <person name="Jarett J.K."/>
            <person name="Geller-Mcgrath D.E."/>
            <person name="Sieber C.M."/>
            <person name="Emerson J.B."/>
            <person name="Anantharaman K."/>
            <person name="Thomas B.C."/>
            <person name="Malmstrom R."/>
            <person name="Stieglmeier M."/>
            <person name="Klingl A."/>
            <person name="Woyke T."/>
            <person name="Ryan C.M."/>
            <person name="Banfield J.F."/>
        </authorList>
    </citation>
    <scope>NUCLEOTIDE SEQUENCE [LARGE SCALE GENOMIC DNA]</scope>
    <source>
        <strain evidence="7">CG11_big_fil_rev_8_21_14_0_20_35_14</strain>
    </source>
</reference>
<comment type="caution">
    <text evidence="7">The sequence shown here is derived from an EMBL/GenBank/DDBJ whole genome shotgun (WGS) entry which is preliminary data.</text>
</comment>
<comment type="function">
    <text evidence="5">Associates with the EF-Tu.GDP complex and induces the exchange of GDP to GTP. It remains bound to the aminoacyl-tRNA.EF-Tu.GTP complex up to the GTP hydrolysis stage on the ribosome.</text>
</comment>
<evidence type="ECO:0000256" key="3">
    <source>
        <dbReference type="ARBA" id="ARBA00022768"/>
    </source>
</evidence>
<evidence type="ECO:0000313" key="8">
    <source>
        <dbReference type="Proteomes" id="UP000229893"/>
    </source>
</evidence>
<dbReference type="EMBL" id="PCWO01000041">
    <property type="protein sequence ID" value="PIR04735.1"/>
    <property type="molecule type" value="Genomic_DNA"/>
</dbReference>
<keyword evidence="4 5" id="KW-0648">Protein biosynthesis</keyword>
<sequence length="149" mass="16844">MMINSADITKLRNETGAGVMDCKKALEEAQGDFNRAQKIIKEKGLIKAQKREGRETKAGRIEAYVHNNRVGVLVELRSETDFVANSEPFKELVRDMALQLVAMPAENSEEFLDQPYIKDDSKNIKDLINELISKVGENVVLGTFYRIEL</sequence>
<proteinExistence type="inferred from homology"/>
<dbReference type="Gene3D" id="3.30.479.20">
    <property type="entry name" value="Elongation factor Ts, dimerisation domain"/>
    <property type="match status" value="1"/>
</dbReference>
<dbReference type="GO" id="GO:0005737">
    <property type="term" value="C:cytoplasm"/>
    <property type="evidence" value="ECO:0007669"/>
    <property type="project" value="UniProtKB-SubCell"/>
</dbReference>